<dbReference type="Proteomes" id="UP001148614">
    <property type="component" value="Unassembled WGS sequence"/>
</dbReference>
<feature type="binding site" evidence="10">
    <location>
        <position position="156"/>
    </location>
    <ligand>
        <name>substrate</name>
    </ligand>
</feature>
<feature type="compositionally biased region" description="Basic residues" evidence="12">
    <location>
        <begin position="1"/>
        <end position="10"/>
    </location>
</feature>
<feature type="binding site" evidence="10">
    <location>
        <position position="416"/>
    </location>
    <ligand>
        <name>substrate</name>
    </ligand>
</feature>
<gene>
    <name evidence="14" type="ORF">NPX13_g8286</name>
</gene>
<dbReference type="CDD" id="cd09194">
    <property type="entry name" value="PLDc_yTdp1_1"/>
    <property type="match status" value="1"/>
</dbReference>
<keyword evidence="13" id="KW-0812">Transmembrane</keyword>
<evidence type="ECO:0000313" key="15">
    <source>
        <dbReference type="Proteomes" id="UP001148614"/>
    </source>
</evidence>
<evidence type="ECO:0000256" key="7">
    <source>
        <dbReference type="ARBA" id="ARBA00023204"/>
    </source>
</evidence>
<keyword evidence="5" id="KW-0378">Hydrolase</keyword>
<dbReference type="GO" id="GO:0003690">
    <property type="term" value="F:double-stranded DNA binding"/>
    <property type="evidence" value="ECO:0007669"/>
    <property type="project" value="TreeGrafter"/>
</dbReference>
<feature type="active site" description="Nucleophile" evidence="9">
    <location>
        <position position="154"/>
    </location>
</feature>
<evidence type="ECO:0000256" key="12">
    <source>
        <dbReference type="SAM" id="MobiDB-lite"/>
    </source>
</evidence>
<keyword evidence="3" id="KW-0540">Nuclease</keyword>
<dbReference type="EMBL" id="JANPWZ010001793">
    <property type="protein sequence ID" value="KAJ3563200.1"/>
    <property type="molecule type" value="Genomic_DNA"/>
</dbReference>
<reference evidence="14" key="1">
    <citation type="submission" date="2022-07" db="EMBL/GenBank/DDBJ databases">
        <title>Genome Sequence of Xylaria arbuscula.</title>
        <authorList>
            <person name="Buettner E."/>
        </authorList>
    </citation>
    <scope>NUCLEOTIDE SEQUENCE</scope>
    <source>
        <strain evidence="14">VT107</strain>
    </source>
</reference>
<keyword evidence="15" id="KW-1185">Reference proteome</keyword>
<protein>
    <recommendedName>
        <fullName evidence="16">Tyrosyl-DNA phosphodiesterase</fullName>
    </recommendedName>
</protein>
<dbReference type="PANTHER" id="PTHR12415">
    <property type="entry name" value="TYROSYL-DNA PHOSPHODIESTERASE 1"/>
    <property type="match status" value="1"/>
</dbReference>
<dbReference type="GO" id="GO:0005634">
    <property type="term" value="C:nucleus"/>
    <property type="evidence" value="ECO:0007669"/>
    <property type="project" value="UniProtKB-SubCell"/>
</dbReference>
<evidence type="ECO:0000256" key="5">
    <source>
        <dbReference type="ARBA" id="ARBA00022801"/>
    </source>
</evidence>
<keyword evidence="13" id="KW-0472">Membrane</keyword>
<evidence type="ECO:0000256" key="8">
    <source>
        <dbReference type="ARBA" id="ARBA00023242"/>
    </source>
</evidence>
<feature type="active site" description="Proton donor/acceptor" evidence="9">
    <location>
        <position position="414"/>
    </location>
</feature>
<dbReference type="PANTHER" id="PTHR12415:SF0">
    <property type="entry name" value="TYROSYL-DNA PHOSPHODIESTERASE 1"/>
    <property type="match status" value="1"/>
</dbReference>
<dbReference type="SUPFAM" id="SSF56024">
    <property type="entry name" value="Phospholipase D/nuclease"/>
    <property type="match status" value="2"/>
</dbReference>
<evidence type="ECO:0000256" key="2">
    <source>
        <dbReference type="ARBA" id="ARBA00010205"/>
    </source>
</evidence>
<feature type="site" description="Interaction with DNA" evidence="11">
    <location>
        <position position="438"/>
    </location>
</feature>
<dbReference type="Gene3D" id="3.30.870.10">
    <property type="entry name" value="Endonuclease Chain A"/>
    <property type="match status" value="2"/>
</dbReference>
<accession>A0A9W8TJK6</accession>
<dbReference type="GO" id="GO:0003697">
    <property type="term" value="F:single-stranded DNA binding"/>
    <property type="evidence" value="ECO:0007669"/>
    <property type="project" value="TreeGrafter"/>
</dbReference>
<sequence length="585" mass="64541">MTEPRTKRRCLSNDNEDNPGTANDAGRATPSSLNHPISPPRKKSRMERKFFASPFRLTSIRDLSDADNVGAVSLNDLVGDPLIAELWDFNYLHDIEFLMGHLDEDTRALTRVHVVHGFWKREDSNRLMLQDQAGRYKNVNLHTAYMPEMFGTHHSKMLVLFRHDDTAQVIIHTANMIAKDWTNMTNGAWISPLLPKLKSPQQEAGIPGSIGSGSCFKMDLLSYLRAYNTKRGVCGSLVDDLVKYDFSAVRGALVASVPGKHDVDQAPETTRWGWKALEKTLKAVPSQTGASELVVQISSIATLGANDTWLQRTLFDSLSPSRSSPKHGSSAKPKFKIIFPTPDEIRRSLDGYASGGSIHTKTQSAAQTKQLQYLQPFFHHWANDSAKGNAISASASTSSTSHPMVSGRKRAAPHIKTYIRYGEKSTIDWALLTSANISKQAWGEAVNKAGEVRIASWEIGVLVWPELLAGGDAKAIMVGTFKTDMPSEADCSDLEDNSPVIGLRIPYDLPLQKYGDAEVPWVATMGYTEPDWMGRKRQGYLIVLSILIGLGLGLGLDRTFASAKIHGSHESVDEETPKGDRKETK</sequence>
<evidence type="ECO:0000256" key="13">
    <source>
        <dbReference type="SAM" id="Phobius"/>
    </source>
</evidence>
<feature type="compositionally biased region" description="Basic and acidic residues" evidence="12">
    <location>
        <begin position="567"/>
        <end position="585"/>
    </location>
</feature>
<name>A0A9W8TJK6_9PEZI</name>
<dbReference type="GO" id="GO:0006281">
    <property type="term" value="P:DNA repair"/>
    <property type="evidence" value="ECO:0007669"/>
    <property type="project" value="UniProtKB-KW"/>
</dbReference>
<evidence type="ECO:0008006" key="16">
    <source>
        <dbReference type="Google" id="ProtNLM"/>
    </source>
</evidence>
<evidence type="ECO:0000256" key="4">
    <source>
        <dbReference type="ARBA" id="ARBA00022763"/>
    </source>
</evidence>
<evidence type="ECO:0000256" key="11">
    <source>
        <dbReference type="PIRSR" id="PIRSR610347-3"/>
    </source>
</evidence>
<evidence type="ECO:0000313" key="14">
    <source>
        <dbReference type="EMBL" id="KAJ3563200.1"/>
    </source>
</evidence>
<feature type="transmembrane region" description="Helical" evidence="13">
    <location>
        <begin position="539"/>
        <end position="556"/>
    </location>
</feature>
<dbReference type="CDD" id="cd09123">
    <property type="entry name" value="PLDc_Tdp1_2"/>
    <property type="match status" value="1"/>
</dbReference>
<evidence type="ECO:0000256" key="10">
    <source>
        <dbReference type="PIRSR" id="PIRSR610347-2"/>
    </source>
</evidence>
<comment type="similarity">
    <text evidence="2">Belongs to the tyrosyl-DNA phosphodiesterase family.</text>
</comment>
<evidence type="ECO:0000256" key="3">
    <source>
        <dbReference type="ARBA" id="ARBA00022722"/>
    </source>
</evidence>
<comment type="caution">
    <text evidence="14">The sequence shown here is derived from an EMBL/GenBank/DDBJ whole genome shotgun (WGS) entry which is preliminary data.</text>
</comment>
<organism evidence="14 15">
    <name type="scientific">Xylaria arbuscula</name>
    <dbReference type="NCBI Taxonomy" id="114810"/>
    <lineage>
        <taxon>Eukaryota</taxon>
        <taxon>Fungi</taxon>
        <taxon>Dikarya</taxon>
        <taxon>Ascomycota</taxon>
        <taxon>Pezizomycotina</taxon>
        <taxon>Sordariomycetes</taxon>
        <taxon>Xylariomycetidae</taxon>
        <taxon>Xylariales</taxon>
        <taxon>Xylariaceae</taxon>
        <taxon>Xylaria</taxon>
    </lineage>
</organism>
<dbReference type="GO" id="GO:0004527">
    <property type="term" value="F:exonuclease activity"/>
    <property type="evidence" value="ECO:0007669"/>
    <property type="project" value="UniProtKB-KW"/>
</dbReference>
<feature type="region of interest" description="Disordered" evidence="12">
    <location>
        <begin position="1"/>
        <end position="45"/>
    </location>
</feature>
<dbReference type="AlphaFoldDB" id="A0A9W8TJK6"/>
<dbReference type="Pfam" id="PF06087">
    <property type="entry name" value="Tyr-DNA_phospho"/>
    <property type="match status" value="1"/>
</dbReference>
<evidence type="ECO:0000256" key="1">
    <source>
        <dbReference type="ARBA" id="ARBA00004123"/>
    </source>
</evidence>
<evidence type="ECO:0000256" key="6">
    <source>
        <dbReference type="ARBA" id="ARBA00022839"/>
    </source>
</evidence>
<evidence type="ECO:0000256" key="9">
    <source>
        <dbReference type="PIRSR" id="PIRSR610347-1"/>
    </source>
</evidence>
<keyword evidence="8" id="KW-0539">Nucleus</keyword>
<feature type="region of interest" description="Disordered" evidence="12">
    <location>
        <begin position="566"/>
        <end position="585"/>
    </location>
</feature>
<proteinExistence type="inferred from homology"/>
<dbReference type="FunFam" id="3.30.870.10:FF:000038">
    <property type="entry name" value="Probable tyrosyl-DNA phosphodiesterase"/>
    <property type="match status" value="1"/>
</dbReference>
<dbReference type="VEuPathDB" id="FungiDB:F4678DRAFT_292425"/>
<dbReference type="InterPro" id="IPR010347">
    <property type="entry name" value="Tdp1"/>
</dbReference>
<comment type="subcellular location">
    <subcellularLocation>
        <location evidence="1">Nucleus</location>
    </subcellularLocation>
</comment>
<dbReference type="GO" id="GO:0017005">
    <property type="term" value="F:3'-tyrosyl-DNA phosphodiesterase activity"/>
    <property type="evidence" value="ECO:0007669"/>
    <property type="project" value="TreeGrafter"/>
</dbReference>
<keyword evidence="13" id="KW-1133">Transmembrane helix</keyword>
<keyword evidence="4" id="KW-0227">DNA damage</keyword>
<keyword evidence="7" id="KW-0234">DNA repair</keyword>
<keyword evidence="6" id="KW-0269">Exonuclease</keyword>